<dbReference type="EMBL" id="JACGWJ010000014">
    <property type="protein sequence ID" value="KAL0375507.1"/>
    <property type="molecule type" value="Genomic_DNA"/>
</dbReference>
<feature type="compositionally biased region" description="Basic and acidic residues" evidence="1">
    <location>
        <begin position="469"/>
        <end position="479"/>
    </location>
</feature>
<dbReference type="InterPro" id="IPR040256">
    <property type="entry name" value="At4g02000-like"/>
</dbReference>
<dbReference type="InterPro" id="IPR025558">
    <property type="entry name" value="DUF4283"/>
</dbReference>
<gene>
    <name evidence="3" type="ORF">Sradi_3466400</name>
</gene>
<comment type="caution">
    <text evidence="3">The sequence shown here is derived from an EMBL/GenBank/DDBJ whole genome shotgun (WGS) entry which is preliminary data.</text>
</comment>
<dbReference type="Pfam" id="PF14111">
    <property type="entry name" value="DUF4283"/>
    <property type="match status" value="1"/>
</dbReference>
<protein>
    <recommendedName>
        <fullName evidence="2">DUF4283 domain-containing protein</fullName>
    </recommendedName>
</protein>
<name>A0AAW2R5K7_SESRA</name>
<feature type="compositionally biased region" description="Basic residues" evidence="1">
    <location>
        <begin position="459"/>
        <end position="468"/>
    </location>
</feature>
<feature type="region of interest" description="Disordered" evidence="1">
    <location>
        <begin position="274"/>
        <end position="296"/>
    </location>
</feature>
<dbReference type="PANTHER" id="PTHR31286">
    <property type="entry name" value="GLYCINE-RICH CELL WALL STRUCTURAL PROTEIN 1.8-LIKE"/>
    <property type="match status" value="1"/>
</dbReference>
<proteinExistence type="predicted"/>
<reference evidence="3" key="2">
    <citation type="journal article" date="2024" name="Plant">
        <title>Genomic evolution and insights into agronomic trait innovations of Sesamum species.</title>
        <authorList>
            <person name="Miao H."/>
            <person name="Wang L."/>
            <person name="Qu L."/>
            <person name="Liu H."/>
            <person name="Sun Y."/>
            <person name="Le M."/>
            <person name="Wang Q."/>
            <person name="Wei S."/>
            <person name="Zheng Y."/>
            <person name="Lin W."/>
            <person name="Duan Y."/>
            <person name="Cao H."/>
            <person name="Xiong S."/>
            <person name="Wang X."/>
            <person name="Wei L."/>
            <person name="Li C."/>
            <person name="Ma Q."/>
            <person name="Ju M."/>
            <person name="Zhao R."/>
            <person name="Li G."/>
            <person name="Mu C."/>
            <person name="Tian Q."/>
            <person name="Mei H."/>
            <person name="Zhang T."/>
            <person name="Gao T."/>
            <person name="Zhang H."/>
        </authorList>
    </citation>
    <scope>NUCLEOTIDE SEQUENCE</scope>
    <source>
        <strain evidence="3">G02</strain>
    </source>
</reference>
<feature type="domain" description="DUF4283" evidence="2">
    <location>
        <begin position="86"/>
        <end position="169"/>
    </location>
</feature>
<organism evidence="3">
    <name type="scientific">Sesamum radiatum</name>
    <name type="common">Black benniseed</name>
    <dbReference type="NCBI Taxonomy" id="300843"/>
    <lineage>
        <taxon>Eukaryota</taxon>
        <taxon>Viridiplantae</taxon>
        <taxon>Streptophyta</taxon>
        <taxon>Embryophyta</taxon>
        <taxon>Tracheophyta</taxon>
        <taxon>Spermatophyta</taxon>
        <taxon>Magnoliopsida</taxon>
        <taxon>eudicotyledons</taxon>
        <taxon>Gunneridae</taxon>
        <taxon>Pentapetalae</taxon>
        <taxon>asterids</taxon>
        <taxon>lamiids</taxon>
        <taxon>Lamiales</taxon>
        <taxon>Pedaliaceae</taxon>
        <taxon>Sesamum</taxon>
    </lineage>
</organism>
<evidence type="ECO:0000256" key="1">
    <source>
        <dbReference type="SAM" id="MobiDB-lite"/>
    </source>
</evidence>
<reference evidence="3" key="1">
    <citation type="submission" date="2020-06" db="EMBL/GenBank/DDBJ databases">
        <authorList>
            <person name="Li T."/>
            <person name="Hu X."/>
            <person name="Zhang T."/>
            <person name="Song X."/>
            <person name="Zhang H."/>
            <person name="Dai N."/>
            <person name="Sheng W."/>
            <person name="Hou X."/>
            <person name="Wei L."/>
        </authorList>
    </citation>
    <scope>NUCLEOTIDE SEQUENCE</scope>
    <source>
        <strain evidence="3">G02</strain>
        <tissue evidence="3">Leaf</tissue>
    </source>
</reference>
<accession>A0AAW2R5K7</accession>
<evidence type="ECO:0000259" key="2">
    <source>
        <dbReference type="Pfam" id="PF14111"/>
    </source>
</evidence>
<dbReference type="PANTHER" id="PTHR31286:SF179">
    <property type="entry name" value="RNASE H TYPE-1 DOMAIN-CONTAINING PROTEIN"/>
    <property type="match status" value="1"/>
</dbReference>
<sequence>MVWAEFVYNSAEFPPLNSAELTRSSTEHAQQKPFSAAAASSAVKPTPPDSEKFFLAGSNSTSIGTTNTINGRPTIIFSDAETQSLAANFRYALVGKFSHGSPPYSQLHRLLYNSGIKEAFTVSLINNKHALINLTNETDYSRLWMRRIWFLKGLPMRVFKWSPTFIPDQESSIVPVWVRFPDLPAHLFRKDALHTIAKFVGVPLQIADSTFSRSMLSRARVCIEIDLLKPLVNEIDLQIYGTTFVQKVEYEQLPPYCLLCKHVGHHELECYTKGSAPKPPPRAKQTKDKTVVQNSTEKGECSKTHEFIIDENDEHATVNDNDENVEPVTENAIVEALMEENNIVETLVETIVEESVEHTLVENEHEKVDDYDCGALIVRPNIFLRENTSIDIALKIVDAVKQFGRTIMNFEEDIEMVIKRNKLAVRSAILYQKCVMIFDRVSQLYLKPLDERSPPIATRTRHRKKGKKHLEPPDDIHYF</sequence>
<dbReference type="AlphaFoldDB" id="A0AAW2R5K7"/>
<feature type="region of interest" description="Disordered" evidence="1">
    <location>
        <begin position="22"/>
        <end position="45"/>
    </location>
</feature>
<evidence type="ECO:0000313" key="3">
    <source>
        <dbReference type="EMBL" id="KAL0375507.1"/>
    </source>
</evidence>
<feature type="region of interest" description="Disordered" evidence="1">
    <location>
        <begin position="455"/>
        <end position="479"/>
    </location>
</feature>